<keyword evidence="12" id="KW-0539">Nucleus</keyword>
<feature type="compositionally biased region" description="Polar residues" evidence="13">
    <location>
        <begin position="123"/>
        <end position="134"/>
    </location>
</feature>
<dbReference type="FunFam" id="3.30.460.10:FF:000027">
    <property type="entry name" value="Poly(A) polymerase PAP"/>
    <property type="match status" value="1"/>
</dbReference>
<evidence type="ECO:0000256" key="11">
    <source>
        <dbReference type="ARBA" id="ARBA00022842"/>
    </source>
</evidence>
<evidence type="ECO:0000256" key="13">
    <source>
        <dbReference type="SAM" id="MobiDB-lite"/>
    </source>
</evidence>
<feature type="domain" description="Poly(A) polymerase RNA-binding" evidence="14">
    <location>
        <begin position="848"/>
        <end position="908"/>
    </location>
</feature>
<dbReference type="GO" id="GO:0003723">
    <property type="term" value="F:RNA binding"/>
    <property type="evidence" value="ECO:0007669"/>
    <property type="project" value="InterPro"/>
</dbReference>
<accession>A0A8T1WHK3</accession>
<comment type="similarity">
    <text evidence="4">Belongs to the poly(A) polymerase family.</text>
</comment>
<evidence type="ECO:0000256" key="9">
    <source>
        <dbReference type="ARBA" id="ARBA00022741"/>
    </source>
</evidence>
<dbReference type="Pfam" id="PF20750">
    <property type="entry name" value="PAP_NTPase"/>
    <property type="match status" value="1"/>
</dbReference>
<evidence type="ECO:0000313" key="17">
    <source>
        <dbReference type="EMBL" id="KAG7391109.1"/>
    </source>
</evidence>
<proteinExistence type="inferred from homology"/>
<feature type="compositionally biased region" description="Low complexity" evidence="13">
    <location>
        <begin position="224"/>
        <end position="235"/>
    </location>
</feature>
<dbReference type="PANTHER" id="PTHR10682">
    <property type="entry name" value="POLY A POLYMERASE"/>
    <property type="match status" value="1"/>
</dbReference>
<sequence>MVMRHDSSSAVVRAQQQQQEPAPTVARAPPKRVFSFKDAVVRAPPSSAPLPPKDQPVQPSARAKAPSSDKKQQQQQQTPGPRHIRSRSVTKIVESSSFKKRCEALKSHHHGRSHHDKKGENAGSPSSSPTSNAETPKKLTPLEELCEREKMLHDSSENFKGRKRASRSSSSCSAACSSSEKDDGASHGSASPRHRAVSSDRELLRRASLPLGAPSDSDTQETLSSSSCDSSPVKSKAVESGNSSKNTGKKERSRCTSSAAASSQPRSPIVSVSPPSSTSSTGQESVCSDASELSHDLAVRCSTGSRHHSRKVVDSDDDFLDCEDTNSESTAESSCPSPRHIPWSHFGSHRRSDLNEMEACQEQDELSSMLSNCEEEDEEAYMLLDRITDLSADFVANREYEESNSLSWSVQHAAQQGVISTQLQQNLFSNICEGYLDDARDVLYHKCHLIPAVGSVVESPMQPIMDPGALQSFVDYVDDISPTDVPKARMHKLEVLKEISDLLTKWVKMVGRERELSEEHIALTKGSLFLAGSYRLGLDDPNSDIDAVCVAPWHVTHDDFFGSFCHLLEQTPGVTHLAPVPNAYVPLISLSFLGVRMDLLFARLPVSSVEPNQNIDSDHMLVGVHESSMKALNAPRVSSMLLCLVPKRREYRIVLRAVRAWARRRGIYSAKLGYLGGISWAILVAFVCQMYPNAEPAKIFVRFFQVLSEWQWPQPVMLNMVYDAGLGFDMWDPRQSVFDRSHIMPIITPAYPHMNSSVQVSQSTFSVIYEELWRARYLAEIAVGISKPFSTAAPSPESSEADLKAAVVCMATSVPSFDQPLNAIQSGQGGIQTVDEAGAWDKVFQPSNFFIRYSSYMVFNFQADSESAMHKWGKFVQSRLRKLVDNLHHISPVSRVHAFPRYFPHTCDAERQGPGSCMFIGIEFHYRRHEIVQPKDDPEVKKTLEQTIRFFLATDLQQMEDKQPDMTADAKVLSWEKLPDFVFRIGRSNAEPERAKYTGDLEKMGFSKSNTPSFRPPYYVNSYNRNGKWRSGGGPRKYAGGQRKNRRDIRNAPRSYPGTQAG</sequence>
<feature type="compositionally biased region" description="Polar residues" evidence="13">
    <location>
        <begin position="327"/>
        <end position="336"/>
    </location>
</feature>
<feature type="compositionally biased region" description="Low complexity" evidence="13">
    <location>
        <begin position="257"/>
        <end position="288"/>
    </location>
</feature>
<evidence type="ECO:0000256" key="12">
    <source>
        <dbReference type="ARBA" id="ARBA00023242"/>
    </source>
</evidence>
<dbReference type="CDD" id="cd05402">
    <property type="entry name" value="NT_PAP_TUTase"/>
    <property type="match status" value="1"/>
</dbReference>
<dbReference type="InterPro" id="IPR007012">
    <property type="entry name" value="PolA_pol_cen_dom"/>
</dbReference>
<evidence type="ECO:0000259" key="14">
    <source>
        <dbReference type="Pfam" id="PF04926"/>
    </source>
</evidence>
<evidence type="ECO:0000256" key="8">
    <source>
        <dbReference type="ARBA" id="ARBA00022723"/>
    </source>
</evidence>
<dbReference type="GO" id="GO:0006397">
    <property type="term" value="P:mRNA processing"/>
    <property type="evidence" value="ECO:0007669"/>
    <property type="project" value="UniProtKB-KW"/>
</dbReference>
<dbReference type="EC" id="2.7.7.19" evidence="5"/>
<evidence type="ECO:0000256" key="6">
    <source>
        <dbReference type="ARBA" id="ARBA00022664"/>
    </source>
</evidence>
<keyword evidence="11" id="KW-0460">Magnesium</keyword>
<evidence type="ECO:0000256" key="3">
    <source>
        <dbReference type="ARBA" id="ARBA00004123"/>
    </source>
</evidence>
<comment type="cofactor">
    <cofactor evidence="2">
        <name>Mg(2+)</name>
        <dbReference type="ChEBI" id="CHEBI:18420"/>
    </cofactor>
</comment>
<dbReference type="InterPro" id="IPR048840">
    <property type="entry name" value="PolA_pol_NTPase"/>
</dbReference>
<feature type="compositionally biased region" description="Acidic residues" evidence="13">
    <location>
        <begin position="317"/>
        <end position="326"/>
    </location>
</feature>
<evidence type="ECO:0000256" key="2">
    <source>
        <dbReference type="ARBA" id="ARBA00001946"/>
    </source>
</evidence>
<feature type="region of interest" description="Disordered" evidence="13">
    <location>
        <begin position="317"/>
        <end position="339"/>
    </location>
</feature>
<keyword evidence="9" id="KW-0547">Nucleotide-binding</keyword>
<dbReference type="Pfam" id="PF04928">
    <property type="entry name" value="PAP_central"/>
    <property type="match status" value="1"/>
</dbReference>
<feature type="region of interest" description="Disordered" evidence="13">
    <location>
        <begin position="1"/>
        <end position="289"/>
    </location>
</feature>
<dbReference type="GO" id="GO:0005634">
    <property type="term" value="C:nucleus"/>
    <property type="evidence" value="ECO:0007669"/>
    <property type="project" value="UniProtKB-SubCell"/>
</dbReference>
<dbReference type="OrthoDB" id="412748at2759"/>
<evidence type="ECO:0000256" key="7">
    <source>
        <dbReference type="ARBA" id="ARBA00022679"/>
    </source>
</evidence>
<dbReference type="FunFam" id="1.10.1410.10:FF:000001">
    <property type="entry name" value="Putative poly(A) polymerase gamma"/>
    <property type="match status" value="1"/>
</dbReference>
<evidence type="ECO:0000259" key="15">
    <source>
        <dbReference type="Pfam" id="PF04928"/>
    </source>
</evidence>
<keyword evidence="7" id="KW-0808">Transferase</keyword>
<evidence type="ECO:0000256" key="4">
    <source>
        <dbReference type="ARBA" id="ARBA00010912"/>
    </source>
</evidence>
<evidence type="ECO:0000256" key="5">
    <source>
        <dbReference type="ARBA" id="ARBA00012388"/>
    </source>
</evidence>
<dbReference type="PANTHER" id="PTHR10682:SF10">
    <property type="entry name" value="POLYNUCLEOTIDE ADENYLYLTRANSFERASE"/>
    <property type="match status" value="1"/>
</dbReference>
<feature type="domain" description="Poly(A) polymerase central" evidence="15">
    <location>
        <begin position="651"/>
        <end position="779"/>
    </location>
</feature>
<feature type="region of interest" description="Disordered" evidence="13">
    <location>
        <begin position="1015"/>
        <end position="1062"/>
    </location>
</feature>
<keyword evidence="18" id="KW-1185">Reference proteome</keyword>
<keyword evidence="8" id="KW-0479">Metal-binding</keyword>
<comment type="caution">
    <text evidence="17">The sequence shown here is derived from an EMBL/GenBank/DDBJ whole genome shotgun (WGS) entry which is preliminary data.</text>
</comment>
<keyword evidence="6" id="KW-0507">mRNA processing</keyword>
<feature type="compositionally biased region" description="Basic and acidic residues" evidence="13">
    <location>
        <begin position="135"/>
        <end position="160"/>
    </location>
</feature>
<dbReference type="InterPro" id="IPR007010">
    <property type="entry name" value="PolA_pol_RNA-bd_dom"/>
</dbReference>
<dbReference type="GO" id="GO:0005524">
    <property type="term" value="F:ATP binding"/>
    <property type="evidence" value="ECO:0007669"/>
    <property type="project" value="UniProtKB-KW"/>
</dbReference>
<reference evidence="17" key="1">
    <citation type="submission" date="2021-02" db="EMBL/GenBank/DDBJ databases">
        <authorList>
            <person name="Palmer J.M."/>
        </authorList>
    </citation>
    <scope>NUCLEOTIDE SEQUENCE</scope>
    <source>
        <strain evidence="17">SCRP734</strain>
    </source>
</reference>
<comment type="cofactor">
    <cofactor evidence="1">
        <name>Mn(2+)</name>
        <dbReference type="ChEBI" id="CHEBI:29035"/>
    </cofactor>
</comment>
<gene>
    <name evidence="17" type="ORF">PHYPSEUDO_005876</name>
</gene>
<evidence type="ECO:0000256" key="10">
    <source>
        <dbReference type="ARBA" id="ARBA00022840"/>
    </source>
</evidence>
<dbReference type="GO" id="GO:0046872">
    <property type="term" value="F:metal ion binding"/>
    <property type="evidence" value="ECO:0007669"/>
    <property type="project" value="UniProtKB-KW"/>
</dbReference>
<dbReference type="Proteomes" id="UP000694044">
    <property type="component" value="Unassembled WGS sequence"/>
</dbReference>
<dbReference type="Pfam" id="PF04926">
    <property type="entry name" value="PAP_RNA-bind"/>
    <property type="match status" value="1"/>
</dbReference>
<name>A0A8T1WHK3_9STRA</name>
<keyword evidence="10" id="KW-0067">ATP-binding</keyword>
<protein>
    <recommendedName>
        <fullName evidence="5">polynucleotide adenylyltransferase</fullName>
        <ecNumber evidence="5">2.7.7.19</ecNumber>
    </recommendedName>
</protein>
<organism evidence="17 18">
    <name type="scientific">Phytophthora pseudosyringae</name>
    <dbReference type="NCBI Taxonomy" id="221518"/>
    <lineage>
        <taxon>Eukaryota</taxon>
        <taxon>Sar</taxon>
        <taxon>Stramenopiles</taxon>
        <taxon>Oomycota</taxon>
        <taxon>Peronosporomycetes</taxon>
        <taxon>Peronosporales</taxon>
        <taxon>Peronosporaceae</taxon>
        <taxon>Phytophthora</taxon>
    </lineage>
</organism>
<feature type="domain" description="Poly(A) polymerase nucleotidyltransferase" evidence="16">
    <location>
        <begin position="490"/>
        <end position="645"/>
    </location>
</feature>
<evidence type="ECO:0000256" key="1">
    <source>
        <dbReference type="ARBA" id="ARBA00001936"/>
    </source>
</evidence>
<feature type="compositionally biased region" description="Basic residues" evidence="13">
    <location>
        <begin position="107"/>
        <end position="116"/>
    </location>
</feature>
<comment type="subcellular location">
    <subcellularLocation>
        <location evidence="3">Nucleus</location>
    </subcellularLocation>
</comment>
<feature type="compositionally biased region" description="Low complexity" evidence="13">
    <location>
        <begin position="167"/>
        <end position="178"/>
    </location>
</feature>
<dbReference type="GO" id="GO:1990817">
    <property type="term" value="F:poly(A) RNA polymerase activity"/>
    <property type="evidence" value="ECO:0007669"/>
    <property type="project" value="UniProtKB-EC"/>
</dbReference>
<dbReference type="EMBL" id="JAGDFM010000024">
    <property type="protein sequence ID" value="KAG7391109.1"/>
    <property type="molecule type" value="Genomic_DNA"/>
</dbReference>
<dbReference type="AlphaFoldDB" id="A0A8T1WHK3"/>
<evidence type="ECO:0000313" key="18">
    <source>
        <dbReference type="Proteomes" id="UP000694044"/>
    </source>
</evidence>
<evidence type="ECO:0000259" key="16">
    <source>
        <dbReference type="Pfam" id="PF20750"/>
    </source>
</evidence>